<dbReference type="InterPro" id="IPR005650">
    <property type="entry name" value="BlaI_family"/>
</dbReference>
<organism evidence="5">
    <name type="scientific">uncultured Armatimonadetes bacterium</name>
    <dbReference type="NCBI Taxonomy" id="157466"/>
    <lineage>
        <taxon>Bacteria</taxon>
        <taxon>Bacillati</taxon>
        <taxon>Armatimonadota</taxon>
        <taxon>environmental samples</taxon>
    </lineage>
</organism>
<keyword evidence="3" id="KW-0238">DNA-binding</keyword>
<evidence type="ECO:0008006" key="6">
    <source>
        <dbReference type="Google" id="ProtNLM"/>
    </source>
</evidence>
<dbReference type="EMBL" id="CADCTO010000094">
    <property type="protein sequence ID" value="CAA9225592.1"/>
    <property type="molecule type" value="Genomic_DNA"/>
</dbReference>
<dbReference type="GO" id="GO:0003677">
    <property type="term" value="F:DNA binding"/>
    <property type="evidence" value="ECO:0007669"/>
    <property type="project" value="UniProtKB-KW"/>
</dbReference>
<reference evidence="5" key="1">
    <citation type="submission" date="2020-02" db="EMBL/GenBank/DDBJ databases">
        <authorList>
            <person name="Meier V. D."/>
        </authorList>
    </citation>
    <scope>NUCLEOTIDE SEQUENCE</scope>
    <source>
        <strain evidence="5">AVDCRST_MAG63</strain>
    </source>
</reference>
<keyword evidence="4" id="KW-0804">Transcription</keyword>
<dbReference type="AlphaFoldDB" id="A0A6J4HIB5"/>
<protein>
    <recommendedName>
        <fullName evidence="6">Transcriptional repressor, BlaI/MecI family</fullName>
    </recommendedName>
</protein>
<accession>A0A6J4HIB5</accession>
<dbReference type="Gene3D" id="1.10.4040.10">
    <property type="entry name" value="Penicillinase repressor domain"/>
    <property type="match status" value="1"/>
</dbReference>
<evidence type="ECO:0000256" key="1">
    <source>
        <dbReference type="ARBA" id="ARBA00011046"/>
    </source>
</evidence>
<dbReference type="InterPro" id="IPR036390">
    <property type="entry name" value="WH_DNA-bd_sf"/>
</dbReference>
<dbReference type="InterPro" id="IPR036388">
    <property type="entry name" value="WH-like_DNA-bd_sf"/>
</dbReference>
<dbReference type="SUPFAM" id="SSF46785">
    <property type="entry name" value="Winged helix' DNA-binding domain"/>
    <property type="match status" value="1"/>
</dbReference>
<evidence type="ECO:0000256" key="4">
    <source>
        <dbReference type="ARBA" id="ARBA00023163"/>
    </source>
</evidence>
<evidence type="ECO:0000256" key="3">
    <source>
        <dbReference type="ARBA" id="ARBA00023125"/>
    </source>
</evidence>
<dbReference type="Gene3D" id="1.10.10.10">
    <property type="entry name" value="Winged helix-like DNA-binding domain superfamily/Winged helix DNA-binding domain"/>
    <property type="match status" value="1"/>
</dbReference>
<evidence type="ECO:0000313" key="5">
    <source>
        <dbReference type="EMBL" id="CAA9225592.1"/>
    </source>
</evidence>
<proteinExistence type="inferred from homology"/>
<gene>
    <name evidence="5" type="ORF">AVDCRST_MAG63-851</name>
</gene>
<comment type="similarity">
    <text evidence="1">Belongs to the BlaI transcriptional regulatory family.</text>
</comment>
<dbReference type="GO" id="GO:0045892">
    <property type="term" value="P:negative regulation of DNA-templated transcription"/>
    <property type="evidence" value="ECO:0007669"/>
    <property type="project" value="InterPro"/>
</dbReference>
<evidence type="ECO:0000256" key="2">
    <source>
        <dbReference type="ARBA" id="ARBA00023015"/>
    </source>
</evidence>
<keyword evidence="2" id="KW-0805">Transcription regulation</keyword>
<dbReference type="PIRSF" id="PIRSF019455">
    <property type="entry name" value="CopR_AtkY"/>
    <property type="match status" value="1"/>
</dbReference>
<name>A0A6J4HIB5_9BACT</name>
<dbReference type="Pfam" id="PF03965">
    <property type="entry name" value="Penicillinase_R"/>
    <property type="match status" value="1"/>
</dbReference>
<sequence length="129" mass="14378">MPGKPRTYLSPREQQVMEVAYQRGQVTAADLIAALPDAPSNSAVRTHLRILETKGHLSHREEDGRYVYAPTRPRHSAARSALAQVLHTFFDGSVERAVATLLSEKEAELSDEELERLGQMIEQAREGGR</sequence>